<evidence type="ECO:0000256" key="1">
    <source>
        <dbReference type="ARBA" id="ARBA00004647"/>
    </source>
</evidence>
<feature type="compositionally biased region" description="Gly residues" evidence="9">
    <location>
        <begin position="186"/>
        <end position="198"/>
    </location>
</feature>
<dbReference type="InterPro" id="IPR003959">
    <property type="entry name" value="ATPase_AAA_core"/>
</dbReference>
<dbReference type="Proteomes" id="UP000038009">
    <property type="component" value="Unassembled WGS sequence"/>
</dbReference>
<comment type="caution">
    <text evidence="11">The sequence shown here is derived from an EMBL/GenBank/DDBJ whole genome shotgun (WGS) entry which is preliminary data.</text>
</comment>
<dbReference type="EC" id="5.6.1.1" evidence="8"/>
<proteinExistence type="inferred from homology"/>
<dbReference type="PANTHER" id="PTHR23074:SF78">
    <property type="entry name" value="KATANIN P60 ATPASE-CONTAINING SUBUNIT A-LIKE 2"/>
    <property type="match status" value="1"/>
</dbReference>
<dbReference type="SUPFAM" id="SSF52540">
    <property type="entry name" value="P-loop containing nucleoside triphosphate hydrolases"/>
    <property type="match status" value="1"/>
</dbReference>
<dbReference type="SMART" id="SM00382">
    <property type="entry name" value="AAA"/>
    <property type="match status" value="1"/>
</dbReference>
<comment type="catalytic activity">
    <reaction evidence="8">
        <text>n ATP + n H2O + a microtubule = n ADP + n phosphate + (n+1) alpha/beta tubulin heterodimers.</text>
        <dbReference type="EC" id="5.6.1.1"/>
    </reaction>
</comment>
<keyword evidence="4 8" id="KW-0547">Nucleotide-binding</keyword>
<comment type="similarity">
    <text evidence="8">Belongs to the AAA ATPase family. Katanin p60 subunit A1 subfamily. A-like 2 sub-subfamily.</text>
</comment>
<dbReference type="GO" id="GO:0008568">
    <property type="term" value="F:microtubule severing ATPase activity"/>
    <property type="evidence" value="ECO:0007669"/>
    <property type="project" value="UniProtKB-EC"/>
</dbReference>
<evidence type="ECO:0000313" key="12">
    <source>
        <dbReference type="Proteomes" id="UP000038009"/>
    </source>
</evidence>
<reference evidence="11 12" key="1">
    <citation type="journal article" date="2015" name="PLoS Pathog.">
        <title>Leptomonas seymouri: Adaptations to the Dixenous Life Cycle Analyzed by Genome Sequencing, Transcriptome Profiling and Co-infection with Leishmania donovani.</title>
        <authorList>
            <person name="Kraeva N."/>
            <person name="Butenko A."/>
            <person name="Hlavacova J."/>
            <person name="Kostygov A."/>
            <person name="Myskova J."/>
            <person name="Grybchuk D."/>
            <person name="Lestinova T."/>
            <person name="Votypka J."/>
            <person name="Volf P."/>
            <person name="Opperdoes F."/>
            <person name="Flegontov P."/>
            <person name="Lukes J."/>
            <person name="Yurchenko V."/>
        </authorList>
    </citation>
    <scope>NUCLEOTIDE SEQUENCE [LARGE SCALE GENOMIC DNA]</scope>
    <source>
        <strain evidence="11 12">ATCC 30220</strain>
    </source>
</reference>
<dbReference type="InterPro" id="IPR006594">
    <property type="entry name" value="LisH"/>
</dbReference>
<evidence type="ECO:0000256" key="2">
    <source>
        <dbReference type="ARBA" id="ARBA00022490"/>
    </source>
</evidence>
<feature type="domain" description="AAA+ ATPase" evidence="10">
    <location>
        <begin position="322"/>
        <end position="460"/>
    </location>
</feature>
<evidence type="ECO:0000259" key="10">
    <source>
        <dbReference type="SMART" id="SM00382"/>
    </source>
</evidence>
<comment type="function">
    <text evidence="8">Severs microtubules in vitro in an ATP-dependent manner. This activity may promote rapid reorganization of cellular microtubule arrays.</text>
</comment>
<feature type="compositionally biased region" description="Low complexity" evidence="9">
    <location>
        <begin position="150"/>
        <end position="166"/>
    </location>
</feature>
<dbReference type="GO" id="GO:0000922">
    <property type="term" value="C:spindle pole"/>
    <property type="evidence" value="ECO:0007669"/>
    <property type="project" value="UniProtKB-SubCell"/>
</dbReference>
<protein>
    <recommendedName>
        <fullName evidence="8">Katanin p60 ATPase-containing subunit A-like 2</fullName>
        <shortName evidence="8">Katanin p60 subunit A-like 2</shortName>
        <ecNumber evidence="8">5.6.1.1</ecNumber>
    </recommendedName>
    <alternativeName>
        <fullName evidence="8">p60 katanin-like 2</fullName>
    </alternativeName>
</protein>
<keyword evidence="2 8" id="KW-0963">Cytoplasm</keyword>
<dbReference type="SMART" id="SM00667">
    <property type="entry name" value="LisH"/>
    <property type="match status" value="1"/>
</dbReference>
<name>A0A0N0P897_LEPSE</name>
<keyword evidence="6 8" id="KW-0206">Cytoskeleton</keyword>
<comment type="subcellular location">
    <subcellularLocation>
        <location evidence="1 8">Cytoplasm</location>
        <location evidence="1 8">Cytoskeleton</location>
        <location evidence="1 8">Spindle pole</location>
    </subcellularLocation>
    <subcellularLocation>
        <location evidence="8">Cytoplasm</location>
        <location evidence="8">Cytoskeleton</location>
    </subcellularLocation>
    <subcellularLocation>
        <location evidence="8">Cytoplasm</location>
    </subcellularLocation>
    <subcellularLocation>
        <location evidence="8">Cytoplasm</location>
        <location evidence="8">Cytoskeleton</location>
        <location evidence="8">Spindle</location>
    </subcellularLocation>
    <text evidence="8">Localizes within the cytoplasm, partially overlapping with microtubules in interphase and to the mitotic spindle and spindle poles during mitosis.</text>
</comment>
<dbReference type="InterPro" id="IPR003593">
    <property type="entry name" value="AAA+_ATPase"/>
</dbReference>
<organism evidence="11 12">
    <name type="scientific">Leptomonas seymouri</name>
    <dbReference type="NCBI Taxonomy" id="5684"/>
    <lineage>
        <taxon>Eukaryota</taxon>
        <taxon>Discoba</taxon>
        <taxon>Euglenozoa</taxon>
        <taxon>Kinetoplastea</taxon>
        <taxon>Metakinetoplastina</taxon>
        <taxon>Trypanosomatida</taxon>
        <taxon>Trypanosomatidae</taxon>
        <taxon>Leishmaniinae</taxon>
        <taxon>Leptomonas</taxon>
    </lineage>
</organism>
<feature type="binding site" evidence="8">
    <location>
        <begin position="330"/>
        <end position="337"/>
    </location>
    <ligand>
        <name>ATP</name>
        <dbReference type="ChEBI" id="CHEBI:30616"/>
    </ligand>
</feature>
<dbReference type="FunFam" id="3.40.50.300:FF:000434">
    <property type="entry name" value="Katanin p60 ATPase-containing subunit A-like 2"/>
    <property type="match status" value="1"/>
</dbReference>
<dbReference type="Gene3D" id="1.10.8.60">
    <property type="match status" value="1"/>
</dbReference>
<evidence type="ECO:0000256" key="8">
    <source>
        <dbReference type="HAMAP-Rule" id="MF_03025"/>
    </source>
</evidence>
<dbReference type="InterPro" id="IPR015415">
    <property type="entry name" value="Spast_Vps4_C"/>
</dbReference>
<dbReference type="GO" id="GO:0005874">
    <property type="term" value="C:microtubule"/>
    <property type="evidence" value="ECO:0007669"/>
    <property type="project" value="UniProtKB-KW"/>
</dbReference>
<dbReference type="Pfam" id="PF09336">
    <property type="entry name" value="Vps4_C"/>
    <property type="match status" value="1"/>
</dbReference>
<keyword evidence="5 8" id="KW-0067">ATP-binding</keyword>
<keyword evidence="3 8" id="KW-0493">Microtubule</keyword>
<dbReference type="EMBL" id="LJSK01000018">
    <property type="protein sequence ID" value="KPI89696.1"/>
    <property type="molecule type" value="Genomic_DNA"/>
</dbReference>
<dbReference type="GO" id="GO:0016887">
    <property type="term" value="F:ATP hydrolysis activity"/>
    <property type="evidence" value="ECO:0007669"/>
    <property type="project" value="InterPro"/>
</dbReference>
<dbReference type="GO" id="GO:0051013">
    <property type="term" value="P:microtubule severing"/>
    <property type="evidence" value="ECO:0007669"/>
    <property type="project" value="UniProtKB-UniRule"/>
</dbReference>
<evidence type="ECO:0000313" key="11">
    <source>
        <dbReference type="EMBL" id="KPI89696.1"/>
    </source>
</evidence>
<dbReference type="InterPro" id="IPR027417">
    <property type="entry name" value="P-loop_NTPase"/>
</dbReference>
<evidence type="ECO:0000256" key="3">
    <source>
        <dbReference type="ARBA" id="ARBA00022701"/>
    </source>
</evidence>
<keyword evidence="7 8" id="KW-0413">Isomerase</keyword>
<dbReference type="OrthoDB" id="191529at2759"/>
<evidence type="ECO:0000256" key="6">
    <source>
        <dbReference type="ARBA" id="ARBA00023212"/>
    </source>
</evidence>
<dbReference type="GO" id="GO:0005737">
    <property type="term" value="C:cytoplasm"/>
    <property type="evidence" value="ECO:0007669"/>
    <property type="project" value="UniProtKB-SubCell"/>
</dbReference>
<gene>
    <name evidence="8" type="primary">KATNAL2</name>
    <name evidence="11" type="ORF">ABL78_1189</name>
</gene>
<evidence type="ECO:0000256" key="9">
    <source>
        <dbReference type="SAM" id="MobiDB-lite"/>
    </source>
</evidence>
<dbReference type="OMA" id="MKTQGKY"/>
<dbReference type="InterPro" id="IPR041569">
    <property type="entry name" value="AAA_lid_3"/>
</dbReference>
<dbReference type="GO" id="GO:0005524">
    <property type="term" value="F:ATP binding"/>
    <property type="evidence" value="ECO:0007669"/>
    <property type="project" value="UniProtKB-KW"/>
</dbReference>
<evidence type="ECO:0000256" key="5">
    <source>
        <dbReference type="ARBA" id="ARBA00022840"/>
    </source>
</evidence>
<dbReference type="Pfam" id="PF17862">
    <property type="entry name" value="AAA_lid_3"/>
    <property type="match status" value="1"/>
</dbReference>
<accession>A0A0N0P897</accession>
<feature type="region of interest" description="Disordered" evidence="9">
    <location>
        <begin position="128"/>
        <end position="211"/>
    </location>
</feature>
<dbReference type="AlphaFoldDB" id="A0A0N0P897"/>
<dbReference type="Pfam" id="PF00004">
    <property type="entry name" value="AAA"/>
    <property type="match status" value="1"/>
</dbReference>
<dbReference type="InterPro" id="IPR027497">
    <property type="entry name" value="Katanin_p60_AL2"/>
</dbReference>
<keyword evidence="12" id="KW-1185">Reference proteome</keyword>
<dbReference type="HAMAP" id="MF_03025">
    <property type="entry name" value="Katanin_p60_AL2"/>
    <property type="match status" value="1"/>
</dbReference>
<dbReference type="PROSITE" id="PS50896">
    <property type="entry name" value="LISH"/>
    <property type="match status" value="1"/>
</dbReference>
<dbReference type="InterPro" id="IPR050304">
    <property type="entry name" value="MT-severing_AAA_ATPase"/>
</dbReference>
<evidence type="ECO:0000256" key="4">
    <source>
        <dbReference type="ARBA" id="ARBA00022741"/>
    </source>
</evidence>
<dbReference type="VEuPathDB" id="TriTrypDB:Lsey_0018_0260"/>
<feature type="compositionally biased region" description="Low complexity" evidence="9">
    <location>
        <begin position="133"/>
        <end position="142"/>
    </location>
</feature>
<dbReference type="PANTHER" id="PTHR23074">
    <property type="entry name" value="AAA DOMAIN-CONTAINING"/>
    <property type="match status" value="1"/>
</dbReference>
<evidence type="ECO:0000256" key="7">
    <source>
        <dbReference type="ARBA" id="ARBA00023235"/>
    </source>
</evidence>
<sequence length="575" mass="62121">MPTLQPLANTMAPAAGSSLAHMKGQQLAREEEEKLRARRVKGIVVLVEQFLLEQGYTQSLQALQQESRISLAQHCVADNIDLLSVMQDFEDYYEFRCQRKPKLFRMRNGGEELGGAVANEGGEKLLTRKRKTGAASSGASVGYGNPQDTSSSNANGNSAAASSAPPSTKPPAHLRPSNLARALGHAHGGGRNNSGGAGSDTNINNPTLSLHGEAAPLGAGVGGVAGATVKSSGSANARNEEGNADDDNLQADFSHRALKPLPQFPNNELNDLAATILREILDVNPSVRWRDIADLEGAKHLLKEAVVMPVKYPELFQGILRPWKGILLFGPPGTGKTLLAKAVATECRTTFFNISASSVVSKWRGDSEKLVRMLFELAVHYAPSTIFIDEIDSLMSARSTDGEHEGSRRMKTELLTQMDGLSKRRGGDVVFVLAASNVPWDLDTAMLRRLEKRVLVTLPTAEARKIMFRRLLPTLPQDADYDTCAALTENMSGADIDIVCREAMMRPVRKLIEQLEAAGDAPGAPSRLSREPLKPPCATLEDVQASIACTRSSVKLADMARYDIWTRDYGSGLSK</sequence>
<dbReference type="Gene3D" id="3.40.50.300">
    <property type="entry name" value="P-loop containing nucleotide triphosphate hydrolases"/>
    <property type="match status" value="1"/>
</dbReference>
<dbReference type="GO" id="GO:0008017">
    <property type="term" value="F:microtubule binding"/>
    <property type="evidence" value="ECO:0007669"/>
    <property type="project" value="UniProtKB-UniRule"/>
</dbReference>